<keyword evidence="6 10" id="KW-0067">ATP-binding</keyword>
<comment type="catalytic activity">
    <reaction evidence="9 10">
        <text>tRNA(Pro) + L-proline + ATP = L-prolyl-tRNA(Pro) + AMP + diphosphate</text>
        <dbReference type="Rhea" id="RHEA:14305"/>
        <dbReference type="Rhea" id="RHEA-COMP:9700"/>
        <dbReference type="Rhea" id="RHEA-COMP:9702"/>
        <dbReference type="ChEBI" id="CHEBI:30616"/>
        <dbReference type="ChEBI" id="CHEBI:33019"/>
        <dbReference type="ChEBI" id="CHEBI:60039"/>
        <dbReference type="ChEBI" id="CHEBI:78442"/>
        <dbReference type="ChEBI" id="CHEBI:78532"/>
        <dbReference type="ChEBI" id="CHEBI:456215"/>
        <dbReference type="EC" id="6.1.1.15"/>
    </reaction>
</comment>
<dbReference type="InterPro" id="IPR004500">
    <property type="entry name" value="Pro-tRNA-synth_IIa_bac-type"/>
</dbReference>
<evidence type="ECO:0000256" key="5">
    <source>
        <dbReference type="ARBA" id="ARBA00022741"/>
    </source>
</evidence>
<dbReference type="InterPro" id="IPR023717">
    <property type="entry name" value="Pro-tRNA-Synthase_IIa_type1"/>
</dbReference>
<dbReference type="InterPro" id="IPR006195">
    <property type="entry name" value="aa-tRNA-synth_II"/>
</dbReference>
<keyword evidence="4 10" id="KW-0436">Ligase</keyword>
<dbReference type="GO" id="GO:0005829">
    <property type="term" value="C:cytosol"/>
    <property type="evidence" value="ECO:0007669"/>
    <property type="project" value="TreeGrafter"/>
</dbReference>
<evidence type="ECO:0000256" key="7">
    <source>
        <dbReference type="ARBA" id="ARBA00022917"/>
    </source>
</evidence>
<evidence type="ECO:0000313" key="13">
    <source>
        <dbReference type="Proteomes" id="UP000008394"/>
    </source>
</evidence>
<reference evidence="12 13" key="1">
    <citation type="journal article" date="2011" name="J. Bacteriol.">
        <title>Genome Sequence of the Probiotic Strain Bifidobacterium animalis subsp. lactis CNCM I-2494.</title>
        <authorList>
            <person name="Chervaux C."/>
            <person name="Grimaldi C."/>
            <person name="Bolotin A."/>
            <person name="Quinquis B."/>
            <person name="Legrain-Raspaud S."/>
            <person name="van Hylckama Vlieg J.E."/>
            <person name="Denariaz G."/>
            <person name="Smokvina T."/>
        </authorList>
    </citation>
    <scope>NUCLEOTIDE SEQUENCE [LARGE SCALE GENOMIC DNA]</scope>
    <source>
        <strain evidence="12 13">CNCM I-2494</strain>
    </source>
</reference>
<dbReference type="CDD" id="cd00861">
    <property type="entry name" value="ProRS_anticodon_short"/>
    <property type="match status" value="1"/>
</dbReference>
<comment type="function">
    <text evidence="10">Catalyzes the attachment of proline to tRNA(Pro) in a two-step reaction: proline is first activated by ATP to form Pro-AMP and then transferred to the acceptor end of tRNA(Pro). As ProRS can inadvertently accommodate and process non-cognate amino acids such as alanine and cysteine, to avoid such errors it has two additional distinct editing activities against alanine. One activity is designated as 'pretransfer' editing and involves the tRNA(Pro)-independent hydrolysis of activated Ala-AMP. The other activity is designated 'posttransfer' editing and involves deacylation of mischarged Ala-tRNA(Pro). The misacylated Cys-tRNA(Pro) is not edited by ProRS.</text>
</comment>
<dbReference type="EC" id="6.1.1.15" evidence="10"/>
<dbReference type="Pfam" id="PF00587">
    <property type="entry name" value="tRNA-synt_2b"/>
    <property type="match status" value="1"/>
</dbReference>
<name>A0A806FI61_BIFAN</name>
<keyword evidence="7 10" id="KW-0648">Protein biosynthesis</keyword>
<dbReference type="InterPro" id="IPR044140">
    <property type="entry name" value="ProRS_anticodon_short"/>
</dbReference>
<dbReference type="PROSITE" id="PS50862">
    <property type="entry name" value="AA_TRNA_LIGASE_II"/>
    <property type="match status" value="1"/>
</dbReference>
<dbReference type="EMBL" id="CP002915">
    <property type="protein sequence ID" value="AEK29993.1"/>
    <property type="molecule type" value="Genomic_DNA"/>
</dbReference>
<sequence length="620" mass="69094">MHTPAMSWNTHNLKGMTKALRMSTLFLRTLREDPADADVDSAKLLQRAGYIRKAAPGIWTWLPLGLAVLNKIEDVIREEINGIGAQEVHFPALLPREPYEATHRWEEYGDNIFRLKDRHEADYLLAPTHEEMFTLLVKDMYSSYKDLPVTLYQIQTKYRDEFRPRAGLIRGREFIMKDAYSFTVDEEGMRQAYMDERGAYERIFQRLDLKYVPVFAMSGPMGGSASEEFLAPMPIGEDTFALAPSGKAWNVEALHTPAVEAVDCSQTPDATKRATPNARTIDEMIAFANAEYPREDGRDWQASDILKNVVIAVKHAEDDEHDEPWRELVVVGIPGDRTIDMKRLEAQFAPAELEEATEDDLKAHPELVRGYIGPMGFGPQARGDDGTAETLRYLIDAHVAEGSAWFTGADEEGVDYYDLVYGRDFKADDVVEAVQVRDGDMSPDGSGPLSFERGVEIGQVFQLGLKYSEALDLKVLNQNGKTVPVWMGCYGIGVSRVLACIAETHHDDKGLAWPMNIAPAQVHVMATGKDEAAFEAAERLVDELSANGIEVLYDDRRKVSPGVKFKDAELIGVPIIAVAGRDTVNNGTIEVRDRDGSNSENISVDSVAQVIVDRVHEALK</sequence>
<dbReference type="SUPFAM" id="SSF52954">
    <property type="entry name" value="Class II aaRS ABD-related"/>
    <property type="match status" value="1"/>
</dbReference>
<dbReference type="SUPFAM" id="SSF55681">
    <property type="entry name" value="Class II aaRS and biotin synthetases"/>
    <property type="match status" value="1"/>
</dbReference>
<dbReference type="InterPro" id="IPR045864">
    <property type="entry name" value="aa-tRNA-synth_II/BPL/LPL"/>
</dbReference>
<evidence type="ECO:0000256" key="6">
    <source>
        <dbReference type="ARBA" id="ARBA00022840"/>
    </source>
</evidence>
<evidence type="ECO:0000256" key="3">
    <source>
        <dbReference type="ARBA" id="ARBA00022490"/>
    </source>
</evidence>
<dbReference type="Proteomes" id="UP000008394">
    <property type="component" value="Chromosome"/>
</dbReference>
<dbReference type="NCBIfam" id="TIGR00409">
    <property type="entry name" value="proS_fam_II"/>
    <property type="match status" value="1"/>
</dbReference>
<gene>
    <name evidence="10" type="primary">proS</name>
    <name evidence="12" type="ORF">BALAC2494_00592</name>
</gene>
<dbReference type="NCBIfam" id="NF006625">
    <property type="entry name" value="PRK09194.1"/>
    <property type="match status" value="1"/>
</dbReference>
<dbReference type="Gene3D" id="3.30.930.10">
    <property type="entry name" value="Bira Bifunctional Protein, Domain 2"/>
    <property type="match status" value="2"/>
</dbReference>
<dbReference type="GO" id="GO:0002161">
    <property type="term" value="F:aminoacyl-tRNA deacylase activity"/>
    <property type="evidence" value="ECO:0007669"/>
    <property type="project" value="InterPro"/>
</dbReference>
<protein>
    <recommendedName>
        <fullName evidence="10">Proline--tRNA ligase</fullName>
        <ecNumber evidence="10">6.1.1.15</ecNumber>
    </recommendedName>
    <alternativeName>
        <fullName evidence="10">Prolyl-tRNA synthetase</fullName>
        <shortName evidence="10">ProRS</shortName>
    </alternativeName>
</protein>
<comment type="subunit">
    <text evidence="2 10">Homodimer.</text>
</comment>
<comment type="similarity">
    <text evidence="10">Belongs to the class-II aminoacyl-tRNA synthetase family. ProS type 1 subfamily.</text>
</comment>
<dbReference type="SUPFAM" id="SSF55826">
    <property type="entry name" value="YbaK/ProRS associated domain"/>
    <property type="match status" value="1"/>
</dbReference>
<dbReference type="GO" id="GO:0004827">
    <property type="term" value="F:proline-tRNA ligase activity"/>
    <property type="evidence" value="ECO:0007669"/>
    <property type="project" value="UniProtKB-UniRule"/>
</dbReference>
<dbReference type="InterPro" id="IPR036621">
    <property type="entry name" value="Anticodon-bd_dom_sf"/>
</dbReference>
<evidence type="ECO:0000256" key="2">
    <source>
        <dbReference type="ARBA" id="ARBA00011738"/>
    </source>
</evidence>
<dbReference type="InterPro" id="IPR050062">
    <property type="entry name" value="Pro-tRNA_synthetase"/>
</dbReference>
<dbReference type="InterPro" id="IPR002314">
    <property type="entry name" value="aa-tRNA-synt_IIb"/>
</dbReference>
<proteinExistence type="inferred from homology"/>
<dbReference type="PANTHER" id="PTHR42753:SF2">
    <property type="entry name" value="PROLINE--TRNA LIGASE"/>
    <property type="match status" value="1"/>
</dbReference>
<dbReference type="InterPro" id="IPR002316">
    <property type="entry name" value="Pro-tRNA-ligase_IIa"/>
</dbReference>
<accession>A0A806FI61</accession>
<dbReference type="KEGG" id="bnm:BALAC2494_00592"/>
<dbReference type="InterPro" id="IPR004154">
    <property type="entry name" value="Anticodon-bd"/>
</dbReference>
<dbReference type="PANTHER" id="PTHR42753">
    <property type="entry name" value="MITOCHONDRIAL RIBOSOME PROTEIN L39/PROLYL-TRNA LIGASE FAMILY MEMBER"/>
    <property type="match status" value="1"/>
</dbReference>
<comment type="subcellular location">
    <subcellularLocation>
        <location evidence="1 10">Cytoplasm</location>
    </subcellularLocation>
</comment>
<evidence type="ECO:0000256" key="8">
    <source>
        <dbReference type="ARBA" id="ARBA00023146"/>
    </source>
</evidence>
<evidence type="ECO:0000256" key="1">
    <source>
        <dbReference type="ARBA" id="ARBA00004496"/>
    </source>
</evidence>
<keyword evidence="8 10" id="KW-0030">Aminoacyl-tRNA synthetase</keyword>
<dbReference type="Gene3D" id="3.40.50.800">
    <property type="entry name" value="Anticodon-binding domain"/>
    <property type="match status" value="1"/>
</dbReference>
<dbReference type="InterPro" id="IPR007214">
    <property type="entry name" value="YbaK/aa-tRNA-synth-assoc-dom"/>
</dbReference>
<feature type="domain" description="Aminoacyl-transfer RNA synthetases class-II family profile" evidence="11">
    <location>
        <begin position="65"/>
        <end position="514"/>
    </location>
</feature>
<evidence type="ECO:0000256" key="10">
    <source>
        <dbReference type="HAMAP-Rule" id="MF_01569"/>
    </source>
</evidence>
<evidence type="ECO:0000256" key="4">
    <source>
        <dbReference type="ARBA" id="ARBA00022598"/>
    </source>
</evidence>
<organism evidence="12 13">
    <name type="scientific">Bifidobacterium animalis subsp. lactis CNCM I-2494</name>
    <dbReference type="NCBI Taxonomy" id="1042403"/>
    <lineage>
        <taxon>Bacteria</taxon>
        <taxon>Bacillati</taxon>
        <taxon>Actinomycetota</taxon>
        <taxon>Actinomycetes</taxon>
        <taxon>Bifidobacteriales</taxon>
        <taxon>Bifidobacteriaceae</taxon>
        <taxon>Bifidobacterium</taxon>
    </lineage>
</organism>
<comment type="domain">
    <text evidence="10">Consists of three domains: the N-terminal catalytic domain, the editing domain and the C-terminal anticodon-binding domain.</text>
</comment>
<keyword evidence="3 10" id="KW-0963">Cytoplasm</keyword>
<evidence type="ECO:0000313" key="12">
    <source>
        <dbReference type="EMBL" id="AEK29993.1"/>
    </source>
</evidence>
<dbReference type="InterPro" id="IPR036754">
    <property type="entry name" value="YbaK/aa-tRNA-synt-asso_dom_sf"/>
</dbReference>
<dbReference type="PRINTS" id="PR01046">
    <property type="entry name" value="TRNASYNTHPRO"/>
</dbReference>
<dbReference type="GO" id="GO:0006433">
    <property type="term" value="P:prolyl-tRNA aminoacylation"/>
    <property type="evidence" value="ECO:0007669"/>
    <property type="project" value="UniProtKB-UniRule"/>
</dbReference>
<dbReference type="AlphaFoldDB" id="A0A806FI61"/>
<dbReference type="HAMAP" id="MF_01569">
    <property type="entry name" value="Pro_tRNA_synth_type1"/>
    <property type="match status" value="1"/>
</dbReference>
<evidence type="ECO:0000259" key="11">
    <source>
        <dbReference type="PROSITE" id="PS50862"/>
    </source>
</evidence>
<keyword evidence="5 10" id="KW-0547">Nucleotide-binding</keyword>
<dbReference type="GO" id="GO:0005524">
    <property type="term" value="F:ATP binding"/>
    <property type="evidence" value="ECO:0007669"/>
    <property type="project" value="UniProtKB-UniRule"/>
</dbReference>
<dbReference type="Pfam" id="PF03129">
    <property type="entry name" value="HGTP_anticodon"/>
    <property type="match status" value="1"/>
</dbReference>
<dbReference type="Pfam" id="PF04073">
    <property type="entry name" value="tRNA_edit"/>
    <property type="match status" value="1"/>
</dbReference>
<evidence type="ECO:0000256" key="9">
    <source>
        <dbReference type="ARBA" id="ARBA00047671"/>
    </source>
</evidence>